<accession>A0A1L1PQR2</accession>
<dbReference type="Proteomes" id="UP000028878">
    <property type="component" value="Unassembled WGS sequence"/>
</dbReference>
<proteinExistence type="predicted"/>
<sequence length="174" mass="19376">MSDAESTDNAESAPVELPEGRLVGRVAFTDAVRQAIGAAASRGWPMLWLVDDDFADWPLGERAVIAGLNAWAQRGRRLRLLARDFSAVRSLHPRFATWCTTWSHLVEAHAVPQASPHELPGVIWTASWTLERLDPVRSSLVASHAPERRVALHERLDEWWMKGRPAFAPTTLGL</sequence>
<protein>
    <submittedName>
        <fullName evidence="1">Uncharacterized protein</fullName>
    </submittedName>
</protein>
<gene>
    <name evidence="1" type="ORF">BN948_01349</name>
</gene>
<organism evidence="1 2">
    <name type="scientific">Hydrogenophaga intermedia</name>
    <dbReference type="NCBI Taxonomy" id="65786"/>
    <lineage>
        <taxon>Bacteria</taxon>
        <taxon>Pseudomonadati</taxon>
        <taxon>Pseudomonadota</taxon>
        <taxon>Betaproteobacteria</taxon>
        <taxon>Burkholderiales</taxon>
        <taxon>Comamonadaceae</taxon>
        <taxon>Hydrogenophaga</taxon>
    </lineage>
</organism>
<keyword evidence="2" id="KW-1185">Reference proteome</keyword>
<dbReference type="RefSeq" id="WP_009517225.1">
    <property type="nucleotide sequence ID" value="NZ_CCAE010000007.1"/>
</dbReference>
<name>A0A1L1PQR2_HYDIT</name>
<reference evidence="2" key="1">
    <citation type="submission" date="2014-11" db="EMBL/GenBank/DDBJ databases">
        <title>Draft genome sequence of Hydrogenophaga intermedia S1.</title>
        <authorList>
            <person name="Gan H.M."/>
            <person name="Chew T.H."/>
            <person name="Stolz A."/>
        </authorList>
    </citation>
    <scope>NUCLEOTIDE SEQUENCE [LARGE SCALE GENOMIC DNA]</scope>
    <source>
        <strain evidence="2">S1</strain>
    </source>
</reference>
<dbReference type="AlphaFoldDB" id="A0A1L1PQR2"/>
<evidence type="ECO:0000313" key="2">
    <source>
        <dbReference type="Proteomes" id="UP000028878"/>
    </source>
</evidence>
<dbReference type="EMBL" id="CCAE010000007">
    <property type="protein sequence ID" value="CDN86931.1"/>
    <property type="molecule type" value="Genomic_DNA"/>
</dbReference>
<evidence type="ECO:0000313" key="1">
    <source>
        <dbReference type="EMBL" id="CDN86931.1"/>
    </source>
</evidence>